<sequence>MKLPILTLAAAGFAVVTTEFVIIGVLPQLAADLGVTIAQAGLLATIFAFTVAIAAPFLTALVAQFERKKLFATLLAMIAVSNVLTAFAPTFETLAAARVIGALALPVFWAVGTASAAQLGGPEGGGKSVAILYASISAGTVIGIPLGTLLADLMGWRVMFGAIGALSAIMSLALLAFFPTTKQQAAPSLLKQASILKRPMFLGHLVLTAFAFTSMFVAYTYLADILQTLASVPASQVAWVLMGFGVVGLFGNWLAGQYVDRSPMGVTAVSLAALALSSFATVALTGQGILFLIPLAIWGAAQSAGFIGNQLRVMKQAPEAQEFASALSVTIAQVGIGLGALIGGLVIDAQGLAALGSANAMIGFAGLVVAAIIALGIRASRTIAVPAE</sequence>
<feature type="transmembrane region" description="Helical" evidence="6">
    <location>
        <begin position="199"/>
        <end position="222"/>
    </location>
</feature>
<dbReference type="InterPro" id="IPR020846">
    <property type="entry name" value="MFS_dom"/>
</dbReference>
<dbReference type="CDD" id="cd17324">
    <property type="entry name" value="MFS_NepI_like"/>
    <property type="match status" value="1"/>
</dbReference>
<name>A0A9X1FT23_9RHOB</name>
<feature type="transmembrane region" description="Helical" evidence="6">
    <location>
        <begin position="156"/>
        <end position="178"/>
    </location>
</feature>
<feature type="transmembrane region" description="Helical" evidence="6">
    <location>
        <begin position="353"/>
        <end position="377"/>
    </location>
</feature>
<feature type="transmembrane region" description="Helical" evidence="6">
    <location>
        <begin position="95"/>
        <end position="117"/>
    </location>
</feature>
<dbReference type="Pfam" id="PF07690">
    <property type="entry name" value="MFS_1"/>
    <property type="match status" value="1"/>
</dbReference>
<evidence type="ECO:0000256" key="4">
    <source>
        <dbReference type="ARBA" id="ARBA00022989"/>
    </source>
</evidence>
<dbReference type="Proteomes" id="UP001138661">
    <property type="component" value="Unassembled WGS sequence"/>
</dbReference>
<dbReference type="AlphaFoldDB" id="A0A9X1FT23"/>
<feature type="transmembrane region" description="Helical" evidence="6">
    <location>
        <begin position="234"/>
        <end position="254"/>
    </location>
</feature>
<dbReference type="PANTHER" id="PTHR43124">
    <property type="entry name" value="PURINE EFFLUX PUMP PBUE"/>
    <property type="match status" value="1"/>
</dbReference>
<feature type="domain" description="Major facilitator superfamily (MFS) profile" evidence="7">
    <location>
        <begin position="4"/>
        <end position="383"/>
    </location>
</feature>
<evidence type="ECO:0000256" key="1">
    <source>
        <dbReference type="ARBA" id="ARBA00004651"/>
    </source>
</evidence>
<feature type="transmembrane region" description="Helical" evidence="6">
    <location>
        <begin position="266"/>
        <end position="284"/>
    </location>
</feature>
<dbReference type="PROSITE" id="PS50850">
    <property type="entry name" value="MFS"/>
    <property type="match status" value="1"/>
</dbReference>
<evidence type="ECO:0000256" key="3">
    <source>
        <dbReference type="ARBA" id="ARBA00022692"/>
    </source>
</evidence>
<keyword evidence="4 6" id="KW-1133">Transmembrane helix</keyword>
<dbReference type="InterPro" id="IPR011701">
    <property type="entry name" value="MFS"/>
</dbReference>
<protein>
    <submittedName>
        <fullName evidence="8">MFS transporter</fullName>
    </submittedName>
</protein>
<feature type="transmembrane region" description="Helical" evidence="6">
    <location>
        <begin position="70"/>
        <end position="89"/>
    </location>
</feature>
<feature type="transmembrane region" description="Helical" evidence="6">
    <location>
        <begin position="42"/>
        <end position="63"/>
    </location>
</feature>
<dbReference type="GO" id="GO:0022857">
    <property type="term" value="F:transmembrane transporter activity"/>
    <property type="evidence" value="ECO:0007669"/>
    <property type="project" value="InterPro"/>
</dbReference>
<feature type="transmembrane region" description="Helical" evidence="6">
    <location>
        <begin position="129"/>
        <end position="150"/>
    </location>
</feature>
<comment type="caution">
    <text evidence="8">The sequence shown here is derived from an EMBL/GenBank/DDBJ whole genome shotgun (WGS) entry which is preliminary data.</text>
</comment>
<evidence type="ECO:0000313" key="9">
    <source>
        <dbReference type="Proteomes" id="UP001138661"/>
    </source>
</evidence>
<evidence type="ECO:0000259" key="7">
    <source>
        <dbReference type="PROSITE" id="PS50850"/>
    </source>
</evidence>
<accession>A0A9X1FT23</accession>
<reference evidence="8" key="1">
    <citation type="submission" date="2021-07" db="EMBL/GenBank/DDBJ databases">
        <title>Roseobacter insulae sp. nov., isolated from a tidal flat.</title>
        <authorList>
            <person name="Park S."/>
            <person name="Yoon J.-H."/>
        </authorList>
    </citation>
    <scope>NUCLEOTIDE SEQUENCE</scope>
    <source>
        <strain evidence="8">YSTF-M11</strain>
    </source>
</reference>
<evidence type="ECO:0000256" key="2">
    <source>
        <dbReference type="ARBA" id="ARBA00022475"/>
    </source>
</evidence>
<evidence type="ECO:0000256" key="5">
    <source>
        <dbReference type="ARBA" id="ARBA00023136"/>
    </source>
</evidence>
<keyword evidence="9" id="KW-1185">Reference proteome</keyword>
<feature type="transmembrane region" description="Helical" evidence="6">
    <location>
        <begin position="290"/>
        <end position="311"/>
    </location>
</feature>
<dbReference type="PANTHER" id="PTHR43124:SF10">
    <property type="entry name" value="PURINE EFFLUX PUMP PBUE"/>
    <property type="match status" value="1"/>
</dbReference>
<comment type="subcellular location">
    <subcellularLocation>
        <location evidence="1">Cell membrane</location>
        <topology evidence="1">Multi-pass membrane protein</topology>
    </subcellularLocation>
</comment>
<dbReference type="RefSeq" id="WP_219497989.1">
    <property type="nucleotide sequence ID" value="NZ_JAHXDN010000001.1"/>
</dbReference>
<gene>
    <name evidence="8" type="ORF">KX928_01150</name>
</gene>
<dbReference type="InterPro" id="IPR050189">
    <property type="entry name" value="MFS_Efflux_Transporters"/>
</dbReference>
<dbReference type="EMBL" id="JAHXDN010000001">
    <property type="protein sequence ID" value="MBW4706388.1"/>
    <property type="molecule type" value="Genomic_DNA"/>
</dbReference>
<dbReference type="GO" id="GO:0005886">
    <property type="term" value="C:plasma membrane"/>
    <property type="evidence" value="ECO:0007669"/>
    <property type="project" value="UniProtKB-SubCell"/>
</dbReference>
<keyword evidence="3 6" id="KW-0812">Transmembrane</keyword>
<evidence type="ECO:0000256" key="6">
    <source>
        <dbReference type="SAM" id="Phobius"/>
    </source>
</evidence>
<feature type="transmembrane region" description="Helical" evidence="6">
    <location>
        <begin position="323"/>
        <end position="347"/>
    </location>
</feature>
<keyword evidence="2" id="KW-1003">Cell membrane</keyword>
<proteinExistence type="predicted"/>
<keyword evidence="5 6" id="KW-0472">Membrane</keyword>
<organism evidence="8 9">
    <name type="scientific">Roseobacter insulae</name>
    <dbReference type="NCBI Taxonomy" id="2859783"/>
    <lineage>
        <taxon>Bacteria</taxon>
        <taxon>Pseudomonadati</taxon>
        <taxon>Pseudomonadota</taxon>
        <taxon>Alphaproteobacteria</taxon>
        <taxon>Rhodobacterales</taxon>
        <taxon>Roseobacteraceae</taxon>
        <taxon>Roseobacter</taxon>
    </lineage>
</organism>
<evidence type="ECO:0000313" key="8">
    <source>
        <dbReference type="EMBL" id="MBW4706388.1"/>
    </source>
</evidence>